<dbReference type="NCBIfam" id="TIGR00229">
    <property type="entry name" value="sensory_box"/>
    <property type="match status" value="2"/>
</dbReference>
<sequence>MEAGQSTKSQLWIPVCVALVTMATTVFLHFVHLKIEDDQLGSETRVMSVNFAARLETHLAARLNAGKLLALHFSQAGPVDVESFRAETTLFHQLFGDLQALNWVDPDGIVRIVTPEQGNAAALGLDLNTLPEPTAALARARASGMLQITPPITLAQGGTGFVAYIPMTSNGQQTGFLNIVFRAEPLMSNALAESPQGLYTARVSDGDVVLFETNPSTNAVAERFYDTNTIKVGGQEWSVKVAPSHARLHETTNFISAGILIGGGLLAVLSGLLTRLLIDRQLSKRLSDARFHDFAAASSDWFWEMDSNLRVTWCSDGIETFFGVTRADFLGRSRGDFRAPMEDDENWESHFADLRARRSFKDFVYAIKVDGSLKWVRTSGIPLFDDAGVFLGYRGIAEDVTKAVAAKTQVEQANLLLSRAVERMAESFSLWDADDRLVFGNRVFRDLNKDIPACLVPGTPFEKFLRGGVEGGHMTDTAGRENDFIKQSIARRHGPHADPFEITRSDGKILRIQEQKLENVGIATVAQDVTEQRRSEDALRASEERLALAVQQLTVWDWDLEKDYLYLSPGFAEALGYSADEFEEIKRSSVSQIIHPDDLEAYQTKLNAHITDPTKNFVNEHRFKTKAGEYKWYLAIGQTAVDQSGNPVRSTGVLTDISTRIELEERLHQSQKMEAIGQLTGGIAHDFNNLLAVILGNAELIEEIIESPELEPLVAAIIRASQRGGELTQRLLSFSRKQRLRPTVVDLSHVISGLPDLLRPALGETIELELSVDKGVWNALADPGQLENALLNLALNSRDAMPSGGRITINCSNATIRNEQSDPSLSLQIDAGDYVVVTVTDTGTGMSKATMDHACEPFFTTKGVGQGSGLGLSMVMGFAQQSGGGFFINSAEGEGTRVQLFLPKATQKNAVKTPKTPRITQLGAGEVILLVEDDPALKDITEQTLRNHGYRVVSAKDASSAKQALQSRSDFSLILSDVVLPGGTSGPEFVQYAVAERPSIKAVMMSGYPDDAHVKDQLAKTGNTLLTKPFRTADLIDAIRRELLG</sequence>
<dbReference type="CDD" id="cd00130">
    <property type="entry name" value="PAS"/>
    <property type="match status" value="2"/>
</dbReference>
<gene>
    <name evidence="17" type="ORF">PEV8663_01712</name>
</gene>
<reference evidence="17 18" key="1">
    <citation type="submission" date="2017-05" db="EMBL/GenBank/DDBJ databases">
        <authorList>
            <person name="Song R."/>
            <person name="Chenine A.L."/>
            <person name="Ruprecht R.M."/>
        </authorList>
    </citation>
    <scope>NUCLEOTIDE SEQUENCE [LARGE SCALE GENOMIC DNA]</scope>
    <source>
        <strain evidence="17 18">CECT 8663</strain>
    </source>
</reference>
<evidence type="ECO:0000256" key="9">
    <source>
        <dbReference type="ARBA" id="ARBA00023136"/>
    </source>
</evidence>
<dbReference type="PRINTS" id="PR00344">
    <property type="entry name" value="BCTRLSENSOR"/>
</dbReference>
<dbReference type="Pfam" id="PF00512">
    <property type="entry name" value="HisKA"/>
    <property type="match status" value="1"/>
</dbReference>
<feature type="transmembrane region" description="Helical" evidence="11">
    <location>
        <begin position="12"/>
        <end position="31"/>
    </location>
</feature>
<dbReference type="SMART" id="SM00086">
    <property type="entry name" value="PAC"/>
    <property type="match status" value="2"/>
</dbReference>
<comment type="subcellular location">
    <subcellularLocation>
        <location evidence="2">Membrane</location>
    </subcellularLocation>
</comment>
<dbReference type="SMART" id="SM00388">
    <property type="entry name" value="HisKA"/>
    <property type="match status" value="1"/>
</dbReference>
<feature type="domain" description="PAC" evidence="15">
    <location>
        <begin position="617"/>
        <end position="669"/>
    </location>
</feature>
<comment type="catalytic activity">
    <reaction evidence="1">
        <text>ATP + protein L-histidine = ADP + protein N-phospho-L-histidine.</text>
        <dbReference type="EC" id="2.7.13.3"/>
    </reaction>
</comment>
<organism evidence="17 18">
    <name type="scientific">Pelagimonas varians</name>
    <dbReference type="NCBI Taxonomy" id="696760"/>
    <lineage>
        <taxon>Bacteria</taxon>
        <taxon>Pseudomonadati</taxon>
        <taxon>Pseudomonadota</taxon>
        <taxon>Alphaproteobacteria</taxon>
        <taxon>Rhodobacterales</taxon>
        <taxon>Roseobacteraceae</taxon>
        <taxon>Pelagimonas</taxon>
    </lineage>
</organism>
<dbReference type="SMART" id="SM00387">
    <property type="entry name" value="HATPase_c"/>
    <property type="match status" value="1"/>
</dbReference>
<dbReference type="InterPro" id="IPR003661">
    <property type="entry name" value="HisK_dim/P_dom"/>
</dbReference>
<evidence type="ECO:0000313" key="18">
    <source>
        <dbReference type="Proteomes" id="UP000220836"/>
    </source>
</evidence>
<dbReference type="Gene3D" id="3.30.450.20">
    <property type="entry name" value="PAS domain"/>
    <property type="match status" value="3"/>
</dbReference>
<dbReference type="PROSITE" id="PS50109">
    <property type="entry name" value="HIS_KIN"/>
    <property type="match status" value="1"/>
</dbReference>
<dbReference type="Pfam" id="PF03924">
    <property type="entry name" value="CHASE"/>
    <property type="match status" value="1"/>
</dbReference>
<dbReference type="Pfam" id="PF00072">
    <property type="entry name" value="Response_reg"/>
    <property type="match status" value="1"/>
</dbReference>
<feature type="domain" description="CHASE" evidence="16">
    <location>
        <begin position="105"/>
        <end position="228"/>
    </location>
</feature>
<feature type="modified residue" description="4-aspartylphosphate" evidence="10">
    <location>
        <position position="977"/>
    </location>
</feature>
<keyword evidence="4 10" id="KW-0597">Phosphoprotein</keyword>
<dbReference type="SMART" id="SM00091">
    <property type="entry name" value="PAS"/>
    <property type="match status" value="2"/>
</dbReference>
<dbReference type="PANTHER" id="PTHR43304">
    <property type="entry name" value="PHYTOCHROME-LIKE PROTEIN CPH1"/>
    <property type="match status" value="1"/>
</dbReference>
<dbReference type="PROSITE" id="PS50112">
    <property type="entry name" value="PAS"/>
    <property type="match status" value="1"/>
</dbReference>
<dbReference type="InterPro" id="IPR052162">
    <property type="entry name" value="Sensor_kinase/Photoreceptor"/>
</dbReference>
<dbReference type="InterPro" id="IPR004358">
    <property type="entry name" value="Sig_transdc_His_kin-like_C"/>
</dbReference>
<dbReference type="PROSITE" id="PS50113">
    <property type="entry name" value="PAC"/>
    <property type="match status" value="2"/>
</dbReference>
<dbReference type="GO" id="GO:0000155">
    <property type="term" value="F:phosphorelay sensor kinase activity"/>
    <property type="evidence" value="ECO:0007669"/>
    <property type="project" value="InterPro"/>
</dbReference>
<keyword evidence="5" id="KW-0808">Transferase</keyword>
<evidence type="ECO:0000256" key="7">
    <source>
        <dbReference type="ARBA" id="ARBA00022777"/>
    </source>
</evidence>
<keyword evidence="6 11" id="KW-0812">Transmembrane</keyword>
<dbReference type="InterPro" id="IPR036097">
    <property type="entry name" value="HisK_dim/P_sf"/>
</dbReference>
<evidence type="ECO:0000256" key="2">
    <source>
        <dbReference type="ARBA" id="ARBA00004370"/>
    </source>
</evidence>
<dbReference type="InterPro" id="IPR003594">
    <property type="entry name" value="HATPase_dom"/>
</dbReference>
<dbReference type="Gene3D" id="3.30.450.350">
    <property type="entry name" value="CHASE domain"/>
    <property type="match status" value="1"/>
</dbReference>
<dbReference type="PROSITE" id="PS50839">
    <property type="entry name" value="CHASE"/>
    <property type="match status" value="1"/>
</dbReference>
<dbReference type="InterPro" id="IPR006189">
    <property type="entry name" value="CHASE_dom"/>
</dbReference>
<evidence type="ECO:0000256" key="5">
    <source>
        <dbReference type="ARBA" id="ARBA00022679"/>
    </source>
</evidence>
<dbReference type="InterPro" id="IPR042240">
    <property type="entry name" value="CHASE_sf"/>
</dbReference>
<dbReference type="Pfam" id="PF12860">
    <property type="entry name" value="PAS_7"/>
    <property type="match status" value="1"/>
</dbReference>
<dbReference type="Proteomes" id="UP000220836">
    <property type="component" value="Unassembled WGS sequence"/>
</dbReference>
<dbReference type="SUPFAM" id="SSF47384">
    <property type="entry name" value="Homodimeric domain of signal transducing histidine kinase"/>
    <property type="match status" value="1"/>
</dbReference>
<evidence type="ECO:0000259" key="12">
    <source>
        <dbReference type="PROSITE" id="PS50109"/>
    </source>
</evidence>
<feature type="domain" description="Response regulatory" evidence="13">
    <location>
        <begin position="927"/>
        <end position="1043"/>
    </location>
</feature>
<dbReference type="GO" id="GO:0016020">
    <property type="term" value="C:membrane"/>
    <property type="evidence" value="ECO:0007669"/>
    <property type="project" value="UniProtKB-SubCell"/>
</dbReference>
<feature type="domain" description="PAS" evidence="14">
    <location>
        <begin position="542"/>
        <end position="613"/>
    </location>
</feature>
<evidence type="ECO:0000259" key="13">
    <source>
        <dbReference type="PROSITE" id="PS50110"/>
    </source>
</evidence>
<dbReference type="Pfam" id="PF13426">
    <property type="entry name" value="PAS_9"/>
    <property type="match status" value="1"/>
</dbReference>
<keyword evidence="7" id="KW-0418">Kinase</keyword>
<dbReference type="SMART" id="SM01079">
    <property type="entry name" value="CHASE"/>
    <property type="match status" value="1"/>
</dbReference>
<dbReference type="SUPFAM" id="SSF55785">
    <property type="entry name" value="PYP-like sensor domain (PAS domain)"/>
    <property type="match status" value="2"/>
</dbReference>
<dbReference type="InterPro" id="IPR000014">
    <property type="entry name" value="PAS"/>
</dbReference>
<evidence type="ECO:0000259" key="15">
    <source>
        <dbReference type="PROSITE" id="PS50113"/>
    </source>
</evidence>
<keyword evidence="9 11" id="KW-0472">Membrane</keyword>
<dbReference type="AlphaFoldDB" id="A0A238K9E5"/>
<keyword evidence="8 11" id="KW-1133">Transmembrane helix</keyword>
<dbReference type="SUPFAM" id="SSF52172">
    <property type="entry name" value="CheY-like"/>
    <property type="match status" value="1"/>
</dbReference>
<evidence type="ECO:0000256" key="3">
    <source>
        <dbReference type="ARBA" id="ARBA00012438"/>
    </source>
</evidence>
<dbReference type="InterPro" id="IPR000700">
    <property type="entry name" value="PAS-assoc_C"/>
</dbReference>
<dbReference type="CDD" id="cd00082">
    <property type="entry name" value="HisKA"/>
    <property type="match status" value="1"/>
</dbReference>
<evidence type="ECO:0000256" key="1">
    <source>
        <dbReference type="ARBA" id="ARBA00000085"/>
    </source>
</evidence>
<dbReference type="InterPro" id="IPR005467">
    <property type="entry name" value="His_kinase_dom"/>
</dbReference>
<dbReference type="EC" id="2.7.13.3" evidence="3"/>
<dbReference type="PANTHER" id="PTHR43304:SF1">
    <property type="entry name" value="PAC DOMAIN-CONTAINING PROTEIN"/>
    <property type="match status" value="1"/>
</dbReference>
<dbReference type="Gene3D" id="3.40.50.2300">
    <property type="match status" value="1"/>
</dbReference>
<dbReference type="InterPro" id="IPR013655">
    <property type="entry name" value="PAS_fold_3"/>
</dbReference>
<dbReference type="Pfam" id="PF02518">
    <property type="entry name" value="HATPase_c"/>
    <property type="match status" value="1"/>
</dbReference>
<dbReference type="InterPro" id="IPR011006">
    <property type="entry name" value="CheY-like_superfamily"/>
</dbReference>
<feature type="domain" description="Histidine kinase" evidence="12">
    <location>
        <begin position="682"/>
        <end position="906"/>
    </location>
</feature>
<evidence type="ECO:0000256" key="4">
    <source>
        <dbReference type="ARBA" id="ARBA00022553"/>
    </source>
</evidence>
<dbReference type="InterPro" id="IPR035965">
    <property type="entry name" value="PAS-like_dom_sf"/>
</dbReference>
<dbReference type="PROSITE" id="PS50110">
    <property type="entry name" value="RESPONSE_REGULATORY"/>
    <property type="match status" value="1"/>
</dbReference>
<dbReference type="InterPro" id="IPR036890">
    <property type="entry name" value="HATPase_C_sf"/>
</dbReference>
<dbReference type="InterPro" id="IPR001789">
    <property type="entry name" value="Sig_transdc_resp-reg_receiver"/>
</dbReference>
<dbReference type="Pfam" id="PF08447">
    <property type="entry name" value="PAS_3"/>
    <property type="match status" value="1"/>
</dbReference>
<evidence type="ECO:0000256" key="8">
    <source>
        <dbReference type="ARBA" id="ARBA00022989"/>
    </source>
</evidence>
<dbReference type="SUPFAM" id="SSF55874">
    <property type="entry name" value="ATPase domain of HSP90 chaperone/DNA topoisomerase II/histidine kinase"/>
    <property type="match status" value="1"/>
</dbReference>
<accession>A0A238K9E5</accession>
<dbReference type="Gene3D" id="3.30.565.10">
    <property type="entry name" value="Histidine kinase-like ATPase, C-terminal domain"/>
    <property type="match status" value="1"/>
</dbReference>
<keyword evidence="18" id="KW-1185">Reference proteome</keyword>
<evidence type="ECO:0000259" key="16">
    <source>
        <dbReference type="PROSITE" id="PS50839"/>
    </source>
</evidence>
<evidence type="ECO:0000313" key="17">
    <source>
        <dbReference type="EMBL" id="SMX39435.1"/>
    </source>
</evidence>
<feature type="transmembrane region" description="Helical" evidence="11">
    <location>
        <begin position="254"/>
        <end position="278"/>
    </location>
</feature>
<evidence type="ECO:0000256" key="6">
    <source>
        <dbReference type="ARBA" id="ARBA00022692"/>
    </source>
</evidence>
<protein>
    <recommendedName>
        <fullName evidence="3">histidine kinase</fullName>
        <ecNumber evidence="3">2.7.13.3</ecNumber>
    </recommendedName>
</protein>
<feature type="domain" description="PAC" evidence="15">
    <location>
        <begin position="358"/>
        <end position="412"/>
    </location>
</feature>
<proteinExistence type="predicted"/>
<dbReference type="InterPro" id="IPR001610">
    <property type="entry name" value="PAC"/>
</dbReference>
<evidence type="ECO:0000256" key="11">
    <source>
        <dbReference type="SAM" id="Phobius"/>
    </source>
</evidence>
<evidence type="ECO:0000259" key="14">
    <source>
        <dbReference type="PROSITE" id="PS50112"/>
    </source>
</evidence>
<name>A0A238K9E5_9RHOB</name>
<dbReference type="Gene3D" id="1.10.287.130">
    <property type="match status" value="1"/>
</dbReference>
<evidence type="ECO:0000256" key="10">
    <source>
        <dbReference type="PROSITE-ProRule" id="PRU00169"/>
    </source>
</evidence>
<dbReference type="SMART" id="SM00448">
    <property type="entry name" value="REC"/>
    <property type="match status" value="1"/>
</dbReference>
<dbReference type="EMBL" id="FXYH01000005">
    <property type="protein sequence ID" value="SMX39435.1"/>
    <property type="molecule type" value="Genomic_DNA"/>
</dbReference>